<feature type="region of interest" description="Disordered" evidence="2">
    <location>
        <begin position="801"/>
        <end position="831"/>
    </location>
</feature>
<keyword evidence="4" id="KW-0732">Signal</keyword>
<dbReference type="Proteomes" id="UP000297910">
    <property type="component" value="Unassembled WGS sequence"/>
</dbReference>
<dbReference type="CDD" id="cd05471">
    <property type="entry name" value="pepsin_like"/>
    <property type="match status" value="1"/>
</dbReference>
<keyword evidence="3" id="KW-1133">Transmembrane helix</keyword>
<evidence type="ECO:0000259" key="5">
    <source>
        <dbReference type="PROSITE" id="PS51767"/>
    </source>
</evidence>
<dbReference type="Pfam" id="PF00026">
    <property type="entry name" value="Asp"/>
    <property type="match status" value="1"/>
</dbReference>
<keyword evidence="7" id="KW-1185">Reference proteome</keyword>
<dbReference type="InterPro" id="IPR034164">
    <property type="entry name" value="Pepsin-like_dom"/>
</dbReference>
<feature type="region of interest" description="Disordered" evidence="2">
    <location>
        <begin position="659"/>
        <end position="695"/>
    </location>
</feature>
<sequence>MISVMGMCALTQPVLLLILGKYVTSVETATALSLTPSTEWYGDDGSWSAVSIRLGTPKQWINLFPNTLSAETWAIGPFGCQDGDSTCLDSRGSIFNANQSSTWEPLLTLESSPYWRLGTGNSLQWPPYGEYGLDNLAFGPDGPTIPNATIAMINATEYCVGSFGLGASTGNFSYVTPNVTYAQLETLGDILGAGYGYTAGAIYQQKGEPMSLTLGGYDENRFVPHNVSFTLTQDPPVPQVFVDSIFVISSNGSNTPIQLASYEENINALIDSSTPYLWLPETVCNRFADALGLSYNESLNLYTFDENSTQHNNLSDSSTTTTFTFVFKDKSSDSDFVKIDLPYAAFDLSLSYPYIPNTEYGTDEASKFYFPLARSANSSQYTIGRAFLQEAYIITSYETNKFSLHQAVHVSDTLNNKSIIAIPSGDITTGQETGTVSSGQNTRLTKGQIAGIVIGVVGTIATLLATLYFSYIKYYKPKKLALALKNSTSESEAGINLQQIDSPPATGTYPSEAPSDVSHPVEINSDIAQPAEVSSEVPNQHLELAAVIPTELSAETAVELPAEVPAEFFYGRITVDNTPIASPTISPISDSNSASLPSMNALAISSADPSFEKGSILVTPTRSSILAKQVSPISSETRLRPDGFSPIAEIQHRMSPPPTYALAQPNNHASAGDFLSSDQPLSHFAPSTGIESPEPSNYVFARAMPSGIQPPNPFAPTTMSRDAQVNEWHRRDVERQEREEELHRQALAREEEIRENQFQARRLAHRQELERMERLGTDVFKYRNEDVGSIQEPFRDTLQRDENGARNILPTVRDEDAMASESGQGGAPEVARVTALRRFSFENRDDNDAV</sequence>
<gene>
    <name evidence="6" type="ORF">BPAE_0182g00160</name>
</gene>
<proteinExistence type="inferred from homology"/>
<dbReference type="GO" id="GO:0009277">
    <property type="term" value="C:fungal-type cell wall"/>
    <property type="evidence" value="ECO:0007669"/>
    <property type="project" value="TreeGrafter"/>
</dbReference>
<dbReference type="PANTHER" id="PTHR47965:SF101">
    <property type="entry name" value="HYPOTHETICAL ASPARTYL PROTEASE (EUROFUNG)-RELATED"/>
    <property type="match status" value="1"/>
</dbReference>
<dbReference type="InterPro" id="IPR001461">
    <property type="entry name" value="Aspartic_peptidase_A1"/>
</dbReference>
<keyword evidence="3" id="KW-0472">Membrane</keyword>
<dbReference type="GO" id="GO:0031505">
    <property type="term" value="P:fungal-type cell wall organization"/>
    <property type="evidence" value="ECO:0007669"/>
    <property type="project" value="TreeGrafter"/>
</dbReference>
<evidence type="ECO:0000256" key="3">
    <source>
        <dbReference type="SAM" id="Phobius"/>
    </source>
</evidence>
<evidence type="ECO:0000256" key="2">
    <source>
        <dbReference type="SAM" id="MobiDB-lite"/>
    </source>
</evidence>
<dbReference type="GO" id="GO:0005576">
    <property type="term" value="C:extracellular region"/>
    <property type="evidence" value="ECO:0007669"/>
    <property type="project" value="TreeGrafter"/>
</dbReference>
<dbReference type="GO" id="GO:0004190">
    <property type="term" value="F:aspartic-type endopeptidase activity"/>
    <property type="evidence" value="ECO:0007669"/>
    <property type="project" value="InterPro"/>
</dbReference>
<evidence type="ECO:0000313" key="7">
    <source>
        <dbReference type="Proteomes" id="UP000297910"/>
    </source>
</evidence>
<dbReference type="PANTHER" id="PTHR47965">
    <property type="entry name" value="ASPARTYL PROTEASE-RELATED"/>
    <property type="match status" value="1"/>
</dbReference>
<dbReference type="Gene3D" id="2.40.70.10">
    <property type="entry name" value="Acid Proteases"/>
    <property type="match status" value="2"/>
</dbReference>
<feature type="chain" id="PRO_5021378127" description="Peptidase A1 domain-containing protein" evidence="4">
    <location>
        <begin position="26"/>
        <end position="850"/>
    </location>
</feature>
<comment type="caution">
    <text evidence="6">The sequence shown here is derived from an EMBL/GenBank/DDBJ whole genome shotgun (WGS) entry which is preliminary data.</text>
</comment>
<dbReference type="SUPFAM" id="SSF50630">
    <property type="entry name" value="Acid proteases"/>
    <property type="match status" value="1"/>
</dbReference>
<protein>
    <recommendedName>
        <fullName evidence="5">Peptidase A1 domain-containing protein</fullName>
    </recommendedName>
</protein>
<dbReference type="AlphaFoldDB" id="A0A4Z1FFI3"/>
<feature type="signal peptide" evidence="4">
    <location>
        <begin position="1"/>
        <end position="25"/>
    </location>
</feature>
<dbReference type="GO" id="GO:0006508">
    <property type="term" value="P:proteolysis"/>
    <property type="evidence" value="ECO:0007669"/>
    <property type="project" value="InterPro"/>
</dbReference>
<dbReference type="InterPro" id="IPR033121">
    <property type="entry name" value="PEPTIDASE_A1"/>
</dbReference>
<dbReference type="PROSITE" id="PS51767">
    <property type="entry name" value="PEPTIDASE_A1"/>
    <property type="match status" value="1"/>
</dbReference>
<dbReference type="EMBL" id="PQXI01000182">
    <property type="protein sequence ID" value="TGO22108.1"/>
    <property type="molecule type" value="Genomic_DNA"/>
</dbReference>
<comment type="similarity">
    <text evidence="1">Belongs to the peptidase A1 family.</text>
</comment>
<keyword evidence="3" id="KW-0812">Transmembrane</keyword>
<feature type="domain" description="Peptidase A1" evidence="5">
    <location>
        <begin position="48"/>
        <end position="405"/>
    </location>
</feature>
<evidence type="ECO:0000256" key="1">
    <source>
        <dbReference type="ARBA" id="ARBA00007447"/>
    </source>
</evidence>
<feature type="region of interest" description="Disordered" evidence="2">
    <location>
        <begin position="499"/>
        <end position="519"/>
    </location>
</feature>
<name>A0A4Z1FFI3_9HELO</name>
<accession>A0A4Z1FFI3</accession>
<feature type="transmembrane region" description="Helical" evidence="3">
    <location>
        <begin position="449"/>
        <end position="469"/>
    </location>
</feature>
<organism evidence="6 7">
    <name type="scientific">Botrytis paeoniae</name>
    <dbReference type="NCBI Taxonomy" id="278948"/>
    <lineage>
        <taxon>Eukaryota</taxon>
        <taxon>Fungi</taxon>
        <taxon>Dikarya</taxon>
        <taxon>Ascomycota</taxon>
        <taxon>Pezizomycotina</taxon>
        <taxon>Leotiomycetes</taxon>
        <taxon>Helotiales</taxon>
        <taxon>Sclerotiniaceae</taxon>
        <taxon>Botrytis</taxon>
    </lineage>
</organism>
<evidence type="ECO:0000256" key="4">
    <source>
        <dbReference type="SAM" id="SignalP"/>
    </source>
</evidence>
<evidence type="ECO:0000313" key="6">
    <source>
        <dbReference type="EMBL" id="TGO22108.1"/>
    </source>
</evidence>
<dbReference type="InterPro" id="IPR021109">
    <property type="entry name" value="Peptidase_aspartic_dom_sf"/>
</dbReference>
<reference evidence="6 7" key="1">
    <citation type="submission" date="2017-12" db="EMBL/GenBank/DDBJ databases">
        <title>Comparative genomics of Botrytis spp.</title>
        <authorList>
            <person name="Valero-Jimenez C.A."/>
            <person name="Tapia P."/>
            <person name="Veloso J."/>
            <person name="Silva-Moreno E."/>
            <person name="Staats M."/>
            <person name="Valdes J.H."/>
            <person name="Van Kan J.A.L."/>
        </authorList>
    </citation>
    <scope>NUCLEOTIDE SEQUENCE [LARGE SCALE GENOMIC DNA]</scope>
    <source>
        <strain evidence="6 7">Bp0003</strain>
    </source>
</reference>